<dbReference type="Gene3D" id="3.40.50.720">
    <property type="entry name" value="NAD(P)-binding Rossmann-like Domain"/>
    <property type="match status" value="1"/>
</dbReference>
<keyword evidence="5" id="KW-1185">Reference proteome</keyword>
<evidence type="ECO:0000313" key="4">
    <source>
        <dbReference type="EMBL" id="CAK0904365.1"/>
    </source>
</evidence>
<dbReference type="SUPFAM" id="SSF51735">
    <property type="entry name" value="NAD(P)-binding Rossmann-fold domains"/>
    <property type="match status" value="1"/>
</dbReference>
<keyword evidence="2" id="KW-0560">Oxidoreductase</keyword>
<evidence type="ECO:0000256" key="2">
    <source>
        <dbReference type="ARBA" id="ARBA00023002"/>
    </source>
</evidence>
<dbReference type="EMBL" id="CAUYUJ010021392">
    <property type="protein sequence ID" value="CAK0904365.1"/>
    <property type="molecule type" value="Genomic_DNA"/>
</dbReference>
<feature type="region of interest" description="Disordered" evidence="3">
    <location>
        <begin position="341"/>
        <end position="366"/>
    </location>
</feature>
<gene>
    <name evidence="4" type="ORF">PCOR1329_LOCUS80413</name>
</gene>
<feature type="compositionally biased region" description="Low complexity" evidence="3">
    <location>
        <begin position="56"/>
        <end position="72"/>
    </location>
</feature>
<dbReference type="PANTHER" id="PTHR24320:SF148">
    <property type="entry name" value="NAD(P)-BINDING ROSSMANN-FOLD SUPERFAMILY PROTEIN"/>
    <property type="match status" value="1"/>
</dbReference>
<dbReference type="InterPro" id="IPR036291">
    <property type="entry name" value="NAD(P)-bd_dom_sf"/>
</dbReference>
<dbReference type="Pfam" id="PF00106">
    <property type="entry name" value="adh_short"/>
    <property type="match status" value="1"/>
</dbReference>
<proteinExistence type="inferred from homology"/>
<reference evidence="4" key="1">
    <citation type="submission" date="2023-10" db="EMBL/GenBank/DDBJ databases">
        <authorList>
            <person name="Chen Y."/>
            <person name="Shah S."/>
            <person name="Dougan E. K."/>
            <person name="Thang M."/>
            <person name="Chan C."/>
        </authorList>
    </citation>
    <scope>NUCLEOTIDE SEQUENCE [LARGE SCALE GENOMIC DNA]</scope>
</reference>
<comment type="caution">
    <text evidence="4">The sequence shown here is derived from an EMBL/GenBank/DDBJ whole genome shotgun (WGS) entry which is preliminary data.</text>
</comment>
<protein>
    <recommendedName>
        <fullName evidence="6">Protochlorophyllide reductase</fullName>
    </recommendedName>
</protein>
<dbReference type="Proteomes" id="UP001189429">
    <property type="component" value="Unassembled WGS sequence"/>
</dbReference>
<organism evidence="4 5">
    <name type="scientific">Prorocentrum cordatum</name>
    <dbReference type="NCBI Taxonomy" id="2364126"/>
    <lineage>
        <taxon>Eukaryota</taxon>
        <taxon>Sar</taxon>
        <taxon>Alveolata</taxon>
        <taxon>Dinophyceae</taxon>
        <taxon>Prorocentrales</taxon>
        <taxon>Prorocentraceae</taxon>
        <taxon>Prorocentrum</taxon>
    </lineage>
</organism>
<dbReference type="PRINTS" id="PR00081">
    <property type="entry name" value="GDHRDH"/>
</dbReference>
<name>A0ABN9XXZ1_9DINO</name>
<evidence type="ECO:0008006" key="6">
    <source>
        <dbReference type="Google" id="ProtNLM"/>
    </source>
</evidence>
<evidence type="ECO:0000256" key="3">
    <source>
        <dbReference type="SAM" id="MobiDB-lite"/>
    </source>
</evidence>
<dbReference type="PANTHER" id="PTHR24320">
    <property type="entry name" value="RETINOL DEHYDROGENASE"/>
    <property type="match status" value="1"/>
</dbReference>
<accession>A0ABN9XXZ1</accession>
<sequence length="366" mass="37963">MAAGTARSRRAPAASRAAAATAAWALCVLGGSAASWAVGALAPPASPGTSIRARRQPPAAAGPPQALRRAAAAVEQLDAPAAPRGEAAASSGPSGKVAIITGASTGVGLATAEGLARSGLYATIILAGRDADKHRRALDGLRGALGPGTGPVDLRHMSLELDSLESVRNFSTEFLKLRLPLHTLILNAGVMALPDRKLTADGFEYQFGVNHLGHFLLANLLLDSLVSSSSWSDPGRLISLSSSAHQMPSPLLQGDLGDLQSERYTAWSAYGQSKLANLLFVYELDRRCRRLGLPLAANAVHPGVVSTELARYIGGGGGGPTTGGLLQGFGEQLSSLLLKTPKDPSAAGRNWSRRERGLGTWHTRKD</sequence>
<evidence type="ECO:0000313" key="5">
    <source>
        <dbReference type="Proteomes" id="UP001189429"/>
    </source>
</evidence>
<comment type="similarity">
    <text evidence="1">Belongs to the short-chain dehydrogenases/reductases (SDR) family.</text>
</comment>
<evidence type="ECO:0000256" key="1">
    <source>
        <dbReference type="ARBA" id="ARBA00006484"/>
    </source>
</evidence>
<dbReference type="InterPro" id="IPR002347">
    <property type="entry name" value="SDR_fam"/>
</dbReference>
<feature type="region of interest" description="Disordered" evidence="3">
    <location>
        <begin position="45"/>
        <end position="72"/>
    </location>
</feature>